<feature type="binding site" evidence="10">
    <location>
        <position position="142"/>
    </location>
    <ligand>
        <name>glycerol</name>
        <dbReference type="ChEBI" id="CHEBI:17754"/>
    </ligand>
</feature>
<evidence type="ECO:0000256" key="10">
    <source>
        <dbReference type="PIRSR" id="PIRSR000112-2"/>
    </source>
</evidence>
<organism evidence="13 14">
    <name type="scientific">Salipiger mucosus DSM 16094</name>
    <dbReference type="NCBI Taxonomy" id="1123237"/>
    <lineage>
        <taxon>Bacteria</taxon>
        <taxon>Pseudomonadati</taxon>
        <taxon>Pseudomonadota</taxon>
        <taxon>Alphaproteobacteria</taxon>
        <taxon>Rhodobacterales</taxon>
        <taxon>Roseobacteraceae</taxon>
        <taxon>Salipiger</taxon>
    </lineage>
</organism>
<dbReference type="GO" id="GO:0008888">
    <property type="term" value="F:glycerol dehydrogenase (NAD+) activity"/>
    <property type="evidence" value="ECO:0007669"/>
    <property type="project" value="UniProtKB-EC"/>
</dbReference>
<dbReference type="PROSITE" id="PS00913">
    <property type="entry name" value="ADH_IRON_1"/>
    <property type="match status" value="1"/>
</dbReference>
<dbReference type="EC" id="1.1.1.6" evidence="6"/>
<dbReference type="GO" id="GO:0046872">
    <property type="term" value="F:metal ion binding"/>
    <property type="evidence" value="ECO:0007669"/>
    <property type="project" value="UniProtKB-KW"/>
</dbReference>
<feature type="binding site" evidence="11">
    <location>
        <begin position="115"/>
        <end position="119"/>
    </location>
    <ligand>
        <name>NAD(+)</name>
        <dbReference type="ChEBI" id="CHEBI:57540"/>
    </ligand>
</feature>
<dbReference type="InterPro" id="IPR001670">
    <property type="entry name" value="ADH_Fe/GldA"/>
</dbReference>
<evidence type="ECO:0000256" key="4">
    <source>
        <dbReference type="ARBA" id="ARBA00023027"/>
    </source>
</evidence>
<dbReference type="CDD" id="cd08170">
    <property type="entry name" value="GlyDH"/>
    <property type="match status" value="1"/>
</dbReference>
<gene>
    <name evidence="13" type="ORF">Salmuc_01188</name>
</gene>
<accession>S9Q7Y5</accession>
<feature type="binding site" evidence="9">
    <location>
        <position position="277"/>
    </location>
    <ligand>
        <name>glycerol</name>
        <dbReference type="ChEBI" id="CHEBI:17754"/>
    </ligand>
</feature>
<dbReference type="InterPro" id="IPR016205">
    <property type="entry name" value="Glycerol_DH"/>
</dbReference>
<comment type="caution">
    <text evidence="13">The sequence shown here is derived from an EMBL/GenBank/DDBJ whole genome shotgun (WGS) entry which is preliminary data.</text>
</comment>
<evidence type="ECO:0000256" key="7">
    <source>
        <dbReference type="ARBA" id="ARBA00040132"/>
    </source>
</evidence>
<dbReference type="Pfam" id="PF00465">
    <property type="entry name" value="Fe-ADH"/>
    <property type="match status" value="1"/>
</dbReference>
<keyword evidence="14" id="KW-1185">Reference proteome</keyword>
<protein>
    <recommendedName>
        <fullName evidence="7">Glycerol dehydrogenase</fullName>
        <ecNumber evidence="6">1.1.1.6</ecNumber>
    </recommendedName>
</protein>
<keyword evidence="2 9" id="KW-0479">Metal-binding</keyword>
<dbReference type="PANTHER" id="PTHR43616">
    <property type="entry name" value="GLYCEROL DEHYDROGENASE"/>
    <property type="match status" value="1"/>
</dbReference>
<evidence type="ECO:0000256" key="11">
    <source>
        <dbReference type="PIRSR" id="PIRSR000112-3"/>
    </source>
</evidence>
<proteinExistence type="inferred from homology"/>
<comment type="similarity">
    <text evidence="1">Belongs to the iron-containing alcohol dehydrogenase family.</text>
</comment>
<evidence type="ECO:0000259" key="12">
    <source>
        <dbReference type="Pfam" id="PF00465"/>
    </source>
</evidence>
<comment type="cofactor">
    <cofactor evidence="9">
        <name>Zn(2+)</name>
        <dbReference type="ChEBI" id="CHEBI:29105"/>
    </cofactor>
    <text evidence="9">Binds 1 zinc ion per subunit.</text>
</comment>
<dbReference type="eggNOG" id="COG0371">
    <property type="taxonomic scope" value="Bacteria"/>
</dbReference>
<evidence type="ECO:0000256" key="9">
    <source>
        <dbReference type="PIRSR" id="PIRSR000112-1"/>
    </source>
</evidence>
<keyword evidence="4 11" id="KW-0520">NAD</keyword>
<sequence>MANDMSNEIAATAEVPDKRHGLTRGYGGPLRYIQGPCVLDDIGSYAADLSTTALVLMDGFVEDTYGERITGALETAGVSVTALRFGGESTDAEVDRCTEAARAAGAGLVIGVGGGKTLDTGKLTARNAGARIMTVPTIASTDSPTSAIGVIYTEEGVYVRVEQSPRNPDVVLVDSEVILKAPVRFLAAGMGDALSTWYEARSNFDSQSKNYVAGGYAPSVAGAQIARACHETLMRDGLAAYDAARAGCLTQAVENIIEANTLLSGLGFENCGVSAAHGVHDALTVLEPTHDFMHGEKVAFGIVCLLVLENRPPEDLEEAVRFCHDIGLPITLADLGLSAVSDADLLKVGEAAMDPASVIHSVPVPLTARKVADAIRAADMIAKRITGR</sequence>
<evidence type="ECO:0000256" key="2">
    <source>
        <dbReference type="ARBA" id="ARBA00022723"/>
    </source>
</evidence>
<dbReference type="Proteomes" id="UP000015347">
    <property type="component" value="Unassembled WGS sequence"/>
</dbReference>
<evidence type="ECO:0000256" key="6">
    <source>
        <dbReference type="ARBA" id="ARBA00039147"/>
    </source>
</evidence>
<dbReference type="AlphaFoldDB" id="S9Q7Y5"/>
<keyword evidence="9" id="KW-0862">Zinc</keyword>
<feature type="binding site" evidence="9">
    <location>
        <position position="294"/>
    </location>
    <ligand>
        <name>glycerol</name>
        <dbReference type="ChEBI" id="CHEBI:17754"/>
    </ligand>
</feature>
<feature type="domain" description="Alcohol dehydrogenase iron-type/glycerol dehydrogenase GldA" evidence="12">
    <location>
        <begin position="29"/>
        <end position="174"/>
    </location>
</feature>
<feature type="binding site" evidence="11">
    <location>
        <begin position="137"/>
        <end position="140"/>
    </location>
    <ligand>
        <name>NAD(+)</name>
        <dbReference type="ChEBI" id="CHEBI:57540"/>
    </ligand>
</feature>
<evidence type="ECO:0000256" key="5">
    <source>
        <dbReference type="ARBA" id="ARBA00037918"/>
    </source>
</evidence>
<keyword evidence="3 13" id="KW-0560">Oxidoreductase</keyword>
<feature type="binding site" evidence="11">
    <location>
        <position position="146"/>
    </location>
    <ligand>
        <name>NAD(+)</name>
        <dbReference type="ChEBI" id="CHEBI:57540"/>
    </ligand>
</feature>
<name>S9Q7Y5_9RHOB</name>
<evidence type="ECO:0000313" key="14">
    <source>
        <dbReference type="Proteomes" id="UP000015347"/>
    </source>
</evidence>
<dbReference type="InterPro" id="IPR018211">
    <property type="entry name" value="ADH_Fe_CS"/>
</dbReference>
<comment type="catalytic activity">
    <reaction evidence="8">
        <text>glycerol + NAD(+) = dihydroxyacetone + NADH + H(+)</text>
        <dbReference type="Rhea" id="RHEA:13769"/>
        <dbReference type="ChEBI" id="CHEBI:15378"/>
        <dbReference type="ChEBI" id="CHEBI:16016"/>
        <dbReference type="ChEBI" id="CHEBI:17754"/>
        <dbReference type="ChEBI" id="CHEBI:57540"/>
        <dbReference type="ChEBI" id="CHEBI:57945"/>
        <dbReference type="EC" id="1.1.1.6"/>
    </reaction>
</comment>
<feature type="binding site" evidence="11">
    <location>
        <position position="58"/>
    </location>
    <ligand>
        <name>NAD(+)</name>
        <dbReference type="ChEBI" id="CHEBI:57540"/>
    </ligand>
</feature>
<evidence type="ECO:0000256" key="1">
    <source>
        <dbReference type="ARBA" id="ARBA00007358"/>
    </source>
</evidence>
<dbReference type="HOGENOM" id="CLU_044754_1_0_5"/>
<dbReference type="EMBL" id="APVH01000069">
    <property type="protein sequence ID" value="EPX75723.1"/>
    <property type="molecule type" value="Genomic_DNA"/>
</dbReference>
<dbReference type="STRING" id="1123237.Salmuc_01188"/>
<dbReference type="PIRSF" id="PIRSF000112">
    <property type="entry name" value="Glycerol_dehydrogenase"/>
    <property type="match status" value="1"/>
</dbReference>
<evidence type="ECO:0000256" key="3">
    <source>
        <dbReference type="ARBA" id="ARBA00023002"/>
    </source>
</evidence>
<dbReference type="NCBIfam" id="NF006941">
    <property type="entry name" value="PRK09423.1"/>
    <property type="match status" value="1"/>
</dbReference>
<feature type="binding site" evidence="9">
    <location>
        <position position="192"/>
    </location>
    <ligand>
        <name>glycerol</name>
        <dbReference type="ChEBI" id="CHEBI:17754"/>
    </ligand>
</feature>
<feature type="binding site" evidence="11">
    <location>
        <position position="152"/>
    </location>
    <ligand>
        <name>NAD(+)</name>
        <dbReference type="ChEBI" id="CHEBI:57540"/>
    </ligand>
</feature>
<reference evidence="14" key="1">
    <citation type="journal article" date="2014" name="Stand. Genomic Sci.">
        <title>Genome sequence of the exopolysaccharide-producing Salipiger mucosus type strain (DSM 16094(T)), a moderately halophilic member of the Roseobacter clade.</title>
        <authorList>
            <person name="Riedel T."/>
            <person name="Spring S."/>
            <person name="Fiebig A."/>
            <person name="Petersen J."/>
            <person name="Kyrpides N.C."/>
            <person name="Goker M."/>
            <person name="Klenk H.P."/>
        </authorList>
    </citation>
    <scope>NUCLEOTIDE SEQUENCE [LARGE SCALE GENOMIC DNA]</scope>
    <source>
        <strain evidence="14">DSM 16094</strain>
    </source>
</reference>
<dbReference type="SUPFAM" id="SSF56796">
    <property type="entry name" value="Dehydroquinate synthase-like"/>
    <property type="match status" value="1"/>
</dbReference>
<dbReference type="Gene3D" id="3.40.50.1970">
    <property type="match status" value="1"/>
</dbReference>
<evidence type="ECO:0000256" key="8">
    <source>
        <dbReference type="ARBA" id="ARBA00049006"/>
    </source>
</evidence>
<dbReference type="Gene3D" id="1.20.1090.10">
    <property type="entry name" value="Dehydroquinate synthase-like - alpha domain"/>
    <property type="match status" value="1"/>
</dbReference>
<dbReference type="PANTHER" id="PTHR43616:SF5">
    <property type="entry name" value="GLYCEROL DEHYDROGENASE 1"/>
    <property type="match status" value="1"/>
</dbReference>
<dbReference type="RefSeq" id="WP_020041689.1">
    <property type="nucleotide sequence ID" value="NZ_KE557289.1"/>
</dbReference>
<comment type="pathway">
    <text evidence="5">Polyol metabolism; glycerol fermentation; glycerone phosphate from glycerol (oxidative route): step 1/2.</text>
</comment>
<evidence type="ECO:0000313" key="13">
    <source>
        <dbReference type="EMBL" id="EPX75723.1"/>
    </source>
</evidence>